<feature type="transmembrane region" description="Helical" evidence="16">
    <location>
        <begin position="106"/>
        <end position="124"/>
    </location>
</feature>
<feature type="signal peptide" evidence="17">
    <location>
        <begin position="1"/>
        <end position="29"/>
    </location>
</feature>
<sequence>MMMDFLSLFALYVLCVLTCMALVCQWSHGAQTPLEKSVTFVSQRFSSCAPRWLQRLFYKFLHRLFHQRTRLFLYLHLLLECAVYAEFAYEVFGYCREMDTQLSSLIVPYVLLAVQSCFFYLCCYRDPGTVTKDNHASQVRVYLYDRRLFQPGVSCSTCLLVKPARSKHCRVCNRCVQRFDHHCVWVNNCIGAQNYRYFLLYLLLTCAMAGDIAVLTADMLFHVVLQADLLHARYIDHNGEQQPAGPRFIIQHLFLTFPRIVFMLGFLVFVFVLLAGYALFHLYLAVVNQTSNEWYKGRAWGCEHCYGIAGHQCSLSSVTASSFYNRGILRNLWEIFHPFTASVKKNK</sequence>
<dbReference type="InterPro" id="IPR039859">
    <property type="entry name" value="PFA4/ZDH16/20/ERF2-like"/>
</dbReference>
<comment type="similarity">
    <text evidence="4 16">Belongs to the DHHC palmitoyltransferase family.</text>
</comment>
<evidence type="ECO:0000313" key="20">
    <source>
        <dbReference type="Proteomes" id="UP000034805"/>
    </source>
</evidence>
<feature type="domain" description="Palmitoyltransferase DHHC" evidence="18">
    <location>
        <begin position="154"/>
        <end position="296"/>
    </location>
</feature>
<dbReference type="GO" id="GO:0005886">
    <property type="term" value="C:plasma membrane"/>
    <property type="evidence" value="ECO:0007669"/>
    <property type="project" value="UniProtKB-SubCell"/>
</dbReference>
<dbReference type="GO" id="GO:0000139">
    <property type="term" value="C:Golgi membrane"/>
    <property type="evidence" value="ECO:0007669"/>
    <property type="project" value="UniProtKB-SubCell"/>
</dbReference>
<dbReference type="InterPro" id="IPR001594">
    <property type="entry name" value="Palmitoyltrfase_DHHC"/>
</dbReference>
<reference evidence="19 20" key="1">
    <citation type="submission" date="2015-08" db="EMBL/GenBank/DDBJ databases">
        <title>The genome of the Asian arowana (Scleropages formosus).</title>
        <authorList>
            <person name="Tan M.H."/>
            <person name="Gan H.M."/>
            <person name="Croft L.J."/>
            <person name="Austin C.M."/>
        </authorList>
    </citation>
    <scope>NUCLEOTIDE SEQUENCE [LARGE SCALE GENOMIC DNA]</scope>
    <source>
        <strain evidence="19">Aro1</strain>
    </source>
</reference>
<dbReference type="PROSITE" id="PS50216">
    <property type="entry name" value="DHHC"/>
    <property type="match status" value="1"/>
</dbReference>
<evidence type="ECO:0000256" key="3">
    <source>
        <dbReference type="ARBA" id="ARBA00004653"/>
    </source>
</evidence>
<evidence type="ECO:0000256" key="13">
    <source>
        <dbReference type="ARBA" id="ARBA00023288"/>
    </source>
</evidence>
<evidence type="ECO:0000313" key="19">
    <source>
        <dbReference type="EMBL" id="KPP68246.1"/>
    </source>
</evidence>
<protein>
    <recommendedName>
        <fullName evidence="16">Palmitoyltransferase</fullName>
        <ecNumber evidence="16">2.3.1.225</ecNumber>
    </recommendedName>
</protein>
<evidence type="ECO:0000256" key="4">
    <source>
        <dbReference type="ARBA" id="ARBA00008574"/>
    </source>
</evidence>
<name>A0A0P7X2B4_SCLFO</name>
<evidence type="ECO:0000256" key="12">
    <source>
        <dbReference type="ARBA" id="ARBA00023139"/>
    </source>
</evidence>
<evidence type="ECO:0000256" key="9">
    <source>
        <dbReference type="ARBA" id="ARBA00022989"/>
    </source>
</evidence>
<keyword evidence="11 16" id="KW-0472">Membrane</keyword>
<evidence type="ECO:0000256" key="8">
    <source>
        <dbReference type="ARBA" id="ARBA00022824"/>
    </source>
</evidence>
<evidence type="ECO:0000256" key="6">
    <source>
        <dbReference type="ARBA" id="ARBA00022679"/>
    </source>
</evidence>
<gene>
    <name evidence="19" type="ORF">Z043_113092</name>
</gene>
<evidence type="ECO:0000256" key="14">
    <source>
        <dbReference type="ARBA" id="ARBA00023315"/>
    </source>
</evidence>
<dbReference type="GO" id="GO:0006612">
    <property type="term" value="P:protein targeting to membrane"/>
    <property type="evidence" value="ECO:0007669"/>
    <property type="project" value="TreeGrafter"/>
</dbReference>
<dbReference type="PANTHER" id="PTHR22883:SF466">
    <property type="entry name" value="PALMITOYLTRANSFERASE ZDHHC4"/>
    <property type="match status" value="1"/>
</dbReference>
<keyword evidence="9 16" id="KW-1133">Transmembrane helix</keyword>
<evidence type="ECO:0000256" key="16">
    <source>
        <dbReference type="RuleBase" id="RU079119"/>
    </source>
</evidence>
<feature type="transmembrane region" description="Helical" evidence="16">
    <location>
        <begin position="198"/>
        <end position="221"/>
    </location>
</feature>
<accession>A0A0P7X2B4</accession>
<proteinExistence type="inferred from homology"/>
<dbReference type="STRING" id="113540.ENSSFOP00015033355"/>
<keyword evidence="5" id="KW-1003">Cell membrane</keyword>
<dbReference type="Pfam" id="PF01529">
    <property type="entry name" value="DHHC"/>
    <property type="match status" value="1"/>
</dbReference>
<keyword evidence="12" id="KW-0564">Palmitate</keyword>
<keyword evidence="13" id="KW-0449">Lipoprotein</keyword>
<evidence type="ECO:0000256" key="2">
    <source>
        <dbReference type="ARBA" id="ARBA00004651"/>
    </source>
</evidence>
<keyword evidence="14 16" id="KW-0012">Acyltransferase</keyword>
<dbReference type="EMBL" id="JARO02004593">
    <property type="protein sequence ID" value="KPP68246.1"/>
    <property type="molecule type" value="Genomic_DNA"/>
</dbReference>
<feature type="chain" id="PRO_5006145008" description="Palmitoyltransferase" evidence="17">
    <location>
        <begin position="30"/>
        <end position="347"/>
    </location>
</feature>
<evidence type="ECO:0000259" key="18">
    <source>
        <dbReference type="Pfam" id="PF01529"/>
    </source>
</evidence>
<evidence type="ECO:0000256" key="11">
    <source>
        <dbReference type="ARBA" id="ARBA00023136"/>
    </source>
</evidence>
<keyword evidence="6 16" id="KW-0808">Transferase</keyword>
<feature type="transmembrane region" description="Helical" evidence="16">
    <location>
        <begin position="260"/>
        <end position="286"/>
    </location>
</feature>
<dbReference type="AlphaFoldDB" id="A0A0P7X2B4"/>
<evidence type="ECO:0000256" key="7">
    <source>
        <dbReference type="ARBA" id="ARBA00022692"/>
    </source>
</evidence>
<comment type="catalytic activity">
    <reaction evidence="15">
        <text>L-cysteinyl-[protein] + hexadecanoyl-CoA = S-hexadecanoyl-L-cysteinyl-[protein] + CoA</text>
        <dbReference type="Rhea" id="RHEA:36683"/>
        <dbReference type="Rhea" id="RHEA-COMP:10131"/>
        <dbReference type="Rhea" id="RHEA-COMP:11032"/>
        <dbReference type="ChEBI" id="CHEBI:29950"/>
        <dbReference type="ChEBI" id="CHEBI:57287"/>
        <dbReference type="ChEBI" id="CHEBI:57379"/>
        <dbReference type="ChEBI" id="CHEBI:74151"/>
        <dbReference type="EC" id="2.3.1.225"/>
    </reaction>
    <physiologicalReaction direction="left-to-right" evidence="15">
        <dbReference type="Rhea" id="RHEA:36684"/>
    </physiologicalReaction>
</comment>
<keyword evidence="17" id="KW-0732">Signal</keyword>
<dbReference type="GO" id="GO:0019706">
    <property type="term" value="F:protein-cysteine S-palmitoyltransferase activity"/>
    <property type="evidence" value="ECO:0007669"/>
    <property type="project" value="UniProtKB-EC"/>
</dbReference>
<dbReference type="Proteomes" id="UP000034805">
    <property type="component" value="Unassembled WGS sequence"/>
</dbReference>
<evidence type="ECO:0000256" key="5">
    <source>
        <dbReference type="ARBA" id="ARBA00022475"/>
    </source>
</evidence>
<keyword evidence="10" id="KW-0333">Golgi apparatus</keyword>
<keyword evidence="8" id="KW-0256">Endoplasmic reticulum</keyword>
<dbReference type="PANTHER" id="PTHR22883">
    <property type="entry name" value="ZINC FINGER DHHC DOMAIN CONTAINING PROTEIN"/>
    <property type="match status" value="1"/>
</dbReference>
<evidence type="ECO:0000256" key="10">
    <source>
        <dbReference type="ARBA" id="ARBA00023034"/>
    </source>
</evidence>
<keyword evidence="7 16" id="KW-0812">Transmembrane</keyword>
<comment type="caution">
    <text evidence="19">The sequence shown here is derived from an EMBL/GenBank/DDBJ whole genome shotgun (WGS) entry which is preliminary data.</text>
</comment>
<evidence type="ECO:0000256" key="15">
    <source>
        <dbReference type="ARBA" id="ARBA00047790"/>
    </source>
</evidence>
<evidence type="ECO:0000256" key="1">
    <source>
        <dbReference type="ARBA" id="ARBA00004477"/>
    </source>
</evidence>
<organism evidence="19 20">
    <name type="scientific">Scleropages formosus</name>
    <name type="common">Asian bonytongue</name>
    <name type="synonym">Osteoglossum formosum</name>
    <dbReference type="NCBI Taxonomy" id="113540"/>
    <lineage>
        <taxon>Eukaryota</taxon>
        <taxon>Metazoa</taxon>
        <taxon>Chordata</taxon>
        <taxon>Craniata</taxon>
        <taxon>Vertebrata</taxon>
        <taxon>Euteleostomi</taxon>
        <taxon>Actinopterygii</taxon>
        <taxon>Neopterygii</taxon>
        <taxon>Teleostei</taxon>
        <taxon>Osteoglossocephala</taxon>
        <taxon>Osteoglossomorpha</taxon>
        <taxon>Osteoglossiformes</taxon>
        <taxon>Osteoglossidae</taxon>
        <taxon>Scleropages</taxon>
    </lineage>
</organism>
<comment type="domain">
    <text evidence="16">The DHHC domain is required for palmitoyltransferase activity.</text>
</comment>
<comment type="subcellular location">
    <subcellularLocation>
        <location evidence="2">Cell membrane</location>
        <topology evidence="2">Multi-pass membrane protein</topology>
    </subcellularLocation>
    <subcellularLocation>
        <location evidence="1">Endoplasmic reticulum membrane</location>
        <topology evidence="1">Multi-pass membrane protein</topology>
    </subcellularLocation>
    <subcellularLocation>
        <location evidence="3">Golgi apparatus membrane</location>
        <topology evidence="3">Multi-pass membrane protein</topology>
    </subcellularLocation>
</comment>
<dbReference type="EC" id="2.3.1.225" evidence="16"/>
<evidence type="ECO:0000256" key="17">
    <source>
        <dbReference type="SAM" id="SignalP"/>
    </source>
</evidence>
<dbReference type="GO" id="GO:0005789">
    <property type="term" value="C:endoplasmic reticulum membrane"/>
    <property type="evidence" value="ECO:0007669"/>
    <property type="project" value="UniProtKB-SubCell"/>
</dbReference>